<accession>A0AAQ0JIS6</accession>
<feature type="non-terminal residue" evidence="2">
    <location>
        <position position="114"/>
    </location>
</feature>
<evidence type="ECO:0000313" key="3">
    <source>
        <dbReference type="Proteomes" id="UP000248899"/>
    </source>
</evidence>
<feature type="compositionally biased region" description="Low complexity" evidence="1">
    <location>
        <begin position="63"/>
        <end position="74"/>
    </location>
</feature>
<gene>
    <name evidence="2" type="ORF">DPR02_18190</name>
</gene>
<comment type="caution">
    <text evidence="2">The sequence shown here is derived from an EMBL/GenBank/DDBJ whole genome shotgun (WGS) entry which is preliminary data.</text>
</comment>
<evidence type="ECO:0000256" key="1">
    <source>
        <dbReference type="SAM" id="MobiDB-lite"/>
    </source>
</evidence>
<dbReference type="Proteomes" id="UP000248899">
    <property type="component" value="Unassembled WGS sequence"/>
</dbReference>
<evidence type="ECO:0000313" key="2">
    <source>
        <dbReference type="EMBL" id="RAQ07961.1"/>
    </source>
</evidence>
<feature type="compositionally biased region" description="Basic and acidic residues" evidence="1">
    <location>
        <begin position="1"/>
        <end position="11"/>
    </location>
</feature>
<feature type="region of interest" description="Disordered" evidence="1">
    <location>
        <begin position="1"/>
        <end position="32"/>
    </location>
</feature>
<protein>
    <submittedName>
        <fullName evidence="2">Uncharacterized protein</fullName>
    </submittedName>
</protein>
<feature type="region of interest" description="Disordered" evidence="1">
    <location>
        <begin position="46"/>
        <end position="85"/>
    </location>
</feature>
<organism evidence="2 3">
    <name type="scientific">Burkholderia cepacia</name>
    <name type="common">Pseudomonas cepacia</name>
    <dbReference type="NCBI Taxonomy" id="292"/>
    <lineage>
        <taxon>Bacteria</taxon>
        <taxon>Pseudomonadati</taxon>
        <taxon>Pseudomonadota</taxon>
        <taxon>Betaproteobacteria</taxon>
        <taxon>Burkholderiales</taxon>
        <taxon>Burkholderiaceae</taxon>
        <taxon>Burkholderia</taxon>
        <taxon>Burkholderia cepacia complex</taxon>
    </lineage>
</organism>
<reference evidence="2 3" key="1">
    <citation type="submission" date="2018-06" db="EMBL/GenBank/DDBJ databases">
        <title>Towards the identification of Burkholderia cepacia strain which caused fatal septicemia.</title>
        <authorList>
            <person name="Bui L.A.T."/>
            <person name="Zakharova I.B."/>
            <person name="Shpak I.M."/>
            <person name="Teteryatnikova N."/>
            <person name="Ustinov D.V."/>
            <person name="Kuzyutina Y.A."/>
            <person name="Nguyen H.N."/>
            <person name="Antonov A.S."/>
            <person name="Avdyusheva E.F."/>
            <person name="Victorov D.V."/>
        </authorList>
    </citation>
    <scope>NUCLEOTIDE SEQUENCE [LARGE SCALE GENOMIC DNA]</scope>
    <source>
        <strain evidence="2 3">PT02</strain>
    </source>
</reference>
<name>A0AAQ0JIS6_BURCE</name>
<dbReference type="EMBL" id="QLUZ01000010">
    <property type="protein sequence ID" value="RAQ07961.1"/>
    <property type="molecule type" value="Genomic_DNA"/>
</dbReference>
<proteinExistence type="predicted"/>
<dbReference type="AlphaFoldDB" id="A0AAQ0JIS6"/>
<sequence length="114" mass="12027">MFSTAIRERQDGLAGGARECGPAGPDSRRPDAPGLIACRVARESGAAASHNVIQRPRKRKAFDAAAPAAVVAPPRRTRARTAKPGTIAARIRIVRADRHRYVTPASSAAPHEAS</sequence>